<proteinExistence type="predicted"/>
<dbReference type="AlphaFoldDB" id="X0UNZ2"/>
<name>X0UNZ2_9ZZZZ</name>
<reference evidence="2" key="1">
    <citation type="journal article" date="2014" name="Front. Microbiol.">
        <title>High frequency of phylogenetically diverse reductive dehalogenase-homologous genes in deep subseafloor sedimentary metagenomes.</title>
        <authorList>
            <person name="Kawai M."/>
            <person name="Futagami T."/>
            <person name="Toyoda A."/>
            <person name="Takaki Y."/>
            <person name="Nishi S."/>
            <person name="Hori S."/>
            <person name="Arai W."/>
            <person name="Tsubouchi T."/>
            <person name="Morono Y."/>
            <person name="Uchiyama I."/>
            <person name="Ito T."/>
            <person name="Fujiyama A."/>
            <person name="Inagaki F."/>
            <person name="Takami H."/>
        </authorList>
    </citation>
    <scope>NUCLEOTIDE SEQUENCE</scope>
    <source>
        <strain evidence="2">Expedition CK06-06</strain>
    </source>
</reference>
<dbReference type="EMBL" id="BARS01027881">
    <property type="protein sequence ID" value="GAG02008.1"/>
    <property type="molecule type" value="Genomic_DNA"/>
</dbReference>
<feature type="coiled-coil region" evidence="1">
    <location>
        <begin position="80"/>
        <end position="107"/>
    </location>
</feature>
<comment type="caution">
    <text evidence="2">The sequence shown here is derived from an EMBL/GenBank/DDBJ whole genome shotgun (WGS) entry which is preliminary data.</text>
</comment>
<keyword evidence="1" id="KW-0175">Coiled coil</keyword>
<evidence type="ECO:0000313" key="2">
    <source>
        <dbReference type="EMBL" id="GAG02008.1"/>
    </source>
</evidence>
<protein>
    <submittedName>
        <fullName evidence="2">Uncharacterized protein</fullName>
    </submittedName>
</protein>
<accession>X0UNZ2</accession>
<evidence type="ECO:0000256" key="1">
    <source>
        <dbReference type="SAM" id="Coils"/>
    </source>
</evidence>
<feature type="non-terminal residue" evidence="2">
    <location>
        <position position="107"/>
    </location>
</feature>
<sequence length="107" mass="12467">MKMNFKKAIIATVLITVLNYPIFAQQPLATFIEYTEVGKIIELSKIQFRYNVDINSYIDVRFHPIALAFDDSHILSSPESFRLRKELDDLNKLLKKARDELDGYVRS</sequence>
<gene>
    <name evidence="2" type="ORF">S01H1_43755</name>
</gene>
<organism evidence="2">
    <name type="scientific">marine sediment metagenome</name>
    <dbReference type="NCBI Taxonomy" id="412755"/>
    <lineage>
        <taxon>unclassified sequences</taxon>
        <taxon>metagenomes</taxon>
        <taxon>ecological metagenomes</taxon>
    </lineage>
</organism>